<protein>
    <submittedName>
        <fullName evidence="1">Transcriptional regulator, AlpA family</fullName>
    </submittedName>
</protein>
<keyword evidence="2" id="KW-1185">Reference proteome</keyword>
<dbReference type="AlphaFoldDB" id="A0A1C4YGK7"/>
<gene>
    <name evidence="1" type="ORF">GA0070215_11157</name>
</gene>
<proteinExistence type="predicted"/>
<organism evidence="1 2">
    <name type="scientific">Micromonospora marina</name>
    <dbReference type="NCBI Taxonomy" id="307120"/>
    <lineage>
        <taxon>Bacteria</taxon>
        <taxon>Bacillati</taxon>
        <taxon>Actinomycetota</taxon>
        <taxon>Actinomycetes</taxon>
        <taxon>Micromonosporales</taxon>
        <taxon>Micromonosporaceae</taxon>
        <taxon>Micromonospora</taxon>
    </lineage>
</organism>
<dbReference type="Proteomes" id="UP000198551">
    <property type="component" value="Unassembled WGS sequence"/>
</dbReference>
<evidence type="ECO:0000313" key="2">
    <source>
        <dbReference type="Proteomes" id="UP000198551"/>
    </source>
</evidence>
<accession>A0A1C4YGK7</accession>
<reference evidence="2" key="1">
    <citation type="submission" date="2016-06" db="EMBL/GenBank/DDBJ databases">
        <authorList>
            <person name="Varghese N."/>
        </authorList>
    </citation>
    <scope>NUCLEOTIDE SEQUENCE [LARGE SCALE GENOMIC DNA]</scope>
    <source>
        <strain evidence="2">DSM 45555</strain>
    </source>
</reference>
<sequence>MLGVGRSRFREIRRHPAFPAPYQELSVGAVWLKRDVERYVREHRPPRPADDDE</sequence>
<dbReference type="EMBL" id="FMCV01000011">
    <property type="protein sequence ID" value="SCF19853.1"/>
    <property type="molecule type" value="Genomic_DNA"/>
</dbReference>
<name>A0A1C4YGK7_9ACTN</name>
<evidence type="ECO:0000313" key="1">
    <source>
        <dbReference type="EMBL" id="SCF19853.1"/>
    </source>
</evidence>